<accession>A0ABU6YLL2</accession>
<evidence type="ECO:0000313" key="3">
    <source>
        <dbReference type="Proteomes" id="UP001341840"/>
    </source>
</evidence>
<organism evidence="2 3">
    <name type="scientific">Stylosanthes scabra</name>
    <dbReference type="NCBI Taxonomy" id="79078"/>
    <lineage>
        <taxon>Eukaryota</taxon>
        <taxon>Viridiplantae</taxon>
        <taxon>Streptophyta</taxon>
        <taxon>Embryophyta</taxon>
        <taxon>Tracheophyta</taxon>
        <taxon>Spermatophyta</taxon>
        <taxon>Magnoliopsida</taxon>
        <taxon>eudicotyledons</taxon>
        <taxon>Gunneridae</taxon>
        <taxon>Pentapetalae</taxon>
        <taxon>rosids</taxon>
        <taxon>fabids</taxon>
        <taxon>Fabales</taxon>
        <taxon>Fabaceae</taxon>
        <taxon>Papilionoideae</taxon>
        <taxon>50 kb inversion clade</taxon>
        <taxon>dalbergioids sensu lato</taxon>
        <taxon>Dalbergieae</taxon>
        <taxon>Pterocarpus clade</taxon>
        <taxon>Stylosanthes</taxon>
    </lineage>
</organism>
<keyword evidence="3" id="KW-1185">Reference proteome</keyword>
<dbReference type="Proteomes" id="UP001341840">
    <property type="component" value="Unassembled WGS sequence"/>
</dbReference>
<dbReference type="EMBL" id="JASCZI010242504">
    <property type="protein sequence ID" value="MED6211277.1"/>
    <property type="molecule type" value="Genomic_DNA"/>
</dbReference>
<comment type="caution">
    <text evidence="2">The sequence shown here is derived from an EMBL/GenBank/DDBJ whole genome shotgun (WGS) entry which is preliminary data.</text>
</comment>
<feature type="region of interest" description="Disordered" evidence="1">
    <location>
        <begin position="220"/>
        <end position="268"/>
    </location>
</feature>
<sequence length="268" mass="30920">MNNNNFKARGGGEDHLTRTSSPSESSGHRHHMHMQEGVIREREKMKRTEWTDEKHSMYLKSIEASFVNQLYDSKHINNMPSLPRKSPSNNHNPPSTSGQFKVLQRGCWQKINFERENPQLSRNNNNNNHHHHQCHDLTSNPWIQHYRCQSRQRGSSSAVPSLQESVTSTNKVVDLIHQRKNNGDSSLVIPRQHLHLSHHVCHEDMLSSDTEVSDQNFVDDEVEEKKESKRNKVKRQRALTIDEKGNDQMVPNKSSSMGGAAKNWFHAT</sequence>
<feature type="compositionally biased region" description="Low complexity" evidence="1">
    <location>
        <begin position="86"/>
        <end position="95"/>
    </location>
</feature>
<proteinExistence type="predicted"/>
<dbReference type="PANTHER" id="PTHR33676">
    <property type="entry name" value="COLD REGULATED PROTEIN 27"/>
    <property type="match status" value="1"/>
</dbReference>
<evidence type="ECO:0000313" key="2">
    <source>
        <dbReference type="EMBL" id="MED6211277.1"/>
    </source>
</evidence>
<dbReference type="InterPro" id="IPR044678">
    <property type="entry name" value="COR27/28"/>
</dbReference>
<evidence type="ECO:0000256" key="1">
    <source>
        <dbReference type="SAM" id="MobiDB-lite"/>
    </source>
</evidence>
<protein>
    <submittedName>
        <fullName evidence="2">Uncharacterized protein</fullName>
    </submittedName>
</protein>
<dbReference type="PANTHER" id="PTHR33676:SF3">
    <property type="entry name" value="COLD-REGULATED PROTEIN 27"/>
    <property type="match status" value="1"/>
</dbReference>
<feature type="compositionally biased region" description="Basic residues" evidence="1">
    <location>
        <begin position="228"/>
        <end position="237"/>
    </location>
</feature>
<gene>
    <name evidence="2" type="ORF">PIB30_072175</name>
</gene>
<feature type="region of interest" description="Disordered" evidence="1">
    <location>
        <begin position="77"/>
        <end position="99"/>
    </location>
</feature>
<feature type="region of interest" description="Disordered" evidence="1">
    <location>
        <begin position="1"/>
        <end position="44"/>
    </location>
</feature>
<reference evidence="2 3" key="1">
    <citation type="journal article" date="2023" name="Plants (Basel)">
        <title>Bridging the Gap: Combining Genomics and Transcriptomics Approaches to Understand Stylosanthes scabra, an Orphan Legume from the Brazilian Caatinga.</title>
        <authorList>
            <person name="Ferreira-Neto J.R.C."/>
            <person name="da Silva M.D."/>
            <person name="Binneck E."/>
            <person name="de Melo N.F."/>
            <person name="da Silva R.H."/>
            <person name="de Melo A.L.T.M."/>
            <person name="Pandolfi V."/>
            <person name="Bustamante F.O."/>
            <person name="Brasileiro-Vidal A.C."/>
            <person name="Benko-Iseppon A.M."/>
        </authorList>
    </citation>
    <scope>NUCLEOTIDE SEQUENCE [LARGE SCALE GENOMIC DNA]</scope>
    <source>
        <tissue evidence="2">Leaves</tissue>
    </source>
</reference>
<name>A0ABU6YLL2_9FABA</name>